<sequence length="141" mass="15624">MNRRRALASWRIVLGAIVAWPIALAWAAQGTWVVPLPGQTVVMSERPLAGVEIQPPPSLAEASIDRVRWTFHTDTPAPALKAWLCQQTFCLPLVGRQGETLRFSGRSAASPFRLRFQLPVTDHGVDRVRVSASQLIIDYRG</sequence>
<dbReference type="InterPro" id="IPR009420">
    <property type="entry name" value="FlhE"/>
</dbReference>
<evidence type="ECO:0008006" key="3">
    <source>
        <dbReference type="Google" id="ProtNLM"/>
    </source>
</evidence>
<proteinExistence type="predicted"/>
<dbReference type="Proteomes" id="UP001162135">
    <property type="component" value="Unassembled WGS sequence"/>
</dbReference>
<evidence type="ECO:0000313" key="1">
    <source>
        <dbReference type="EMBL" id="MDH4573314.1"/>
    </source>
</evidence>
<protein>
    <recommendedName>
        <fullName evidence="3">Flagellar protein FlhE</fullName>
    </recommendedName>
</protein>
<accession>A0ABT6I7F4</accession>
<dbReference type="EMBL" id="PGFS01000001">
    <property type="protein sequence ID" value="MDH4573314.1"/>
    <property type="molecule type" value="Genomic_DNA"/>
</dbReference>
<evidence type="ECO:0000313" key="2">
    <source>
        <dbReference type="Proteomes" id="UP001162135"/>
    </source>
</evidence>
<name>A0ABT6I7F4_9GAMM</name>
<comment type="caution">
    <text evidence="1">The sequence shown here is derived from an EMBL/GenBank/DDBJ whole genome shotgun (WGS) entry which is preliminary data.</text>
</comment>
<dbReference type="Pfam" id="PF06366">
    <property type="entry name" value="FlhE"/>
    <property type="match status" value="1"/>
</dbReference>
<dbReference type="RefSeq" id="WP_110716250.1">
    <property type="nucleotide sequence ID" value="NZ_PGFS01000001.1"/>
</dbReference>
<gene>
    <name evidence="1" type="ORF">CUR86_13270</name>
</gene>
<reference evidence="1" key="2">
    <citation type="submission" date="2017-11" db="EMBL/GenBank/DDBJ databases">
        <authorList>
            <person name="Das S.K."/>
        </authorList>
    </citation>
    <scope>NUCLEOTIDE SEQUENCE</scope>
    <source>
        <strain evidence="1">S4-41</strain>
    </source>
</reference>
<keyword evidence="2" id="KW-1185">Reference proteome</keyword>
<organism evidence="1 2">
    <name type="scientific">Salinicola acroporae</name>
    <dbReference type="NCBI Taxonomy" id="1541440"/>
    <lineage>
        <taxon>Bacteria</taxon>
        <taxon>Pseudomonadati</taxon>
        <taxon>Pseudomonadota</taxon>
        <taxon>Gammaproteobacteria</taxon>
        <taxon>Oceanospirillales</taxon>
        <taxon>Halomonadaceae</taxon>
        <taxon>Salinicola</taxon>
    </lineage>
</organism>
<reference evidence="1" key="1">
    <citation type="journal article" date="2015" name="Antonie Van Leeuwenhoek">
        <title>Comparative 16S rRNA signatures and multilocus sequence analysis for the genus Salinicola and description of Salinicola acroporae sp. nov., isolated from coral Acropora digitifera.</title>
        <authorList>
            <person name="Lepcha R.T."/>
            <person name="Poddar A."/>
            <person name="Schumann P."/>
            <person name="Das S.K."/>
        </authorList>
    </citation>
    <scope>NUCLEOTIDE SEQUENCE</scope>
    <source>
        <strain evidence="1">S4-41</strain>
    </source>
</reference>